<sequence length="123" mass="13278">MTVSALKSIFTGVGGTLVLAVFCSTFMPMDKLFFILPLLIAFNGAMSGYRLVEVLKNKIFSIPVFSFVLGVGGGAATFAIINFTGSMVQDVFSLNMYDLLIYMAVSGITSYLGAKLAVRYFNL</sequence>
<keyword evidence="1" id="KW-0472">Membrane</keyword>
<protein>
    <recommendedName>
        <fullName evidence="4">Fluoride ion transporter CrcB</fullName>
    </recommendedName>
</protein>
<gene>
    <name evidence="2" type="ORF">SAMN04487931_102484</name>
</gene>
<feature type="transmembrane region" description="Helical" evidence="1">
    <location>
        <begin position="9"/>
        <end position="27"/>
    </location>
</feature>
<evidence type="ECO:0008006" key="4">
    <source>
        <dbReference type="Google" id="ProtNLM"/>
    </source>
</evidence>
<evidence type="ECO:0000313" key="2">
    <source>
        <dbReference type="EMBL" id="SDT89880.1"/>
    </source>
</evidence>
<evidence type="ECO:0000313" key="3">
    <source>
        <dbReference type="Proteomes" id="UP000199608"/>
    </source>
</evidence>
<name>A0A1H2E499_9BACT</name>
<dbReference type="EMBL" id="FNLL01000002">
    <property type="protein sequence ID" value="SDT89880.1"/>
    <property type="molecule type" value="Genomic_DNA"/>
</dbReference>
<dbReference type="Proteomes" id="UP000199608">
    <property type="component" value="Unassembled WGS sequence"/>
</dbReference>
<accession>A0A1H2E499</accession>
<keyword evidence="1" id="KW-0812">Transmembrane</keyword>
<proteinExistence type="predicted"/>
<dbReference type="AlphaFoldDB" id="A0A1H2E499"/>
<organism evidence="2 3">
    <name type="scientific">Desulfobacula phenolica</name>
    <dbReference type="NCBI Taxonomy" id="90732"/>
    <lineage>
        <taxon>Bacteria</taxon>
        <taxon>Pseudomonadati</taxon>
        <taxon>Thermodesulfobacteriota</taxon>
        <taxon>Desulfobacteria</taxon>
        <taxon>Desulfobacterales</taxon>
        <taxon>Desulfobacteraceae</taxon>
        <taxon>Desulfobacula</taxon>
    </lineage>
</organism>
<feature type="transmembrane region" description="Helical" evidence="1">
    <location>
        <begin position="64"/>
        <end position="87"/>
    </location>
</feature>
<feature type="transmembrane region" description="Helical" evidence="1">
    <location>
        <begin position="99"/>
        <end position="118"/>
    </location>
</feature>
<keyword evidence="3" id="KW-1185">Reference proteome</keyword>
<feature type="transmembrane region" description="Helical" evidence="1">
    <location>
        <begin position="33"/>
        <end position="52"/>
    </location>
</feature>
<dbReference type="RefSeq" id="WP_092231046.1">
    <property type="nucleotide sequence ID" value="NZ_FNLL01000002.1"/>
</dbReference>
<evidence type="ECO:0000256" key="1">
    <source>
        <dbReference type="SAM" id="Phobius"/>
    </source>
</evidence>
<keyword evidence="1" id="KW-1133">Transmembrane helix</keyword>
<reference evidence="3" key="1">
    <citation type="submission" date="2016-10" db="EMBL/GenBank/DDBJ databases">
        <authorList>
            <person name="Varghese N."/>
            <person name="Submissions S."/>
        </authorList>
    </citation>
    <scope>NUCLEOTIDE SEQUENCE [LARGE SCALE GENOMIC DNA]</scope>
    <source>
        <strain evidence="3">DSM 3384</strain>
    </source>
</reference>